<dbReference type="InterPro" id="IPR001714">
    <property type="entry name" value="Pept_M24_MAP"/>
</dbReference>
<dbReference type="EMBL" id="AP010873">
    <property type="protein sequence ID" value="BAH83491.1"/>
    <property type="molecule type" value="Genomic_DNA"/>
</dbReference>
<keyword evidence="10" id="KW-1185">Reference proteome</keyword>
<dbReference type="PANTHER" id="PTHR43330:SF27">
    <property type="entry name" value="METHIONINE AMINOPEPTIDASE"/>
    <property type="match status" value="1"/>
</dbReference>
<keyword evidence="3 6" id="KW-0645">Protease</keyword>
<evidence type="ECO:0000256" key="4">
    <source>
        <dbReference type="ARBA" id="ARBA00022723"/>
    </source>
</evidence>
<keyword evidence="5 6" id="KW-0378">Hydrolase</keyword>
<dbReference type="Proteomes" id="UP000061704">
    <property type="component" value="Plasmid pAst"/>
</dbReference>
<comment type="cofactor">
    <cofactor evidence="6">
        <name>Co(2+)</name>
        <dbReference type="ChEBI" id="CHEBI:48828"/>
    </cofactor>
    <cofactor evidence="6">
        <name>Zn(2+)</name>
        <dbReference type="ChEBI" id="CHEBI:29105"/>
    </cofactor>
    <cofactor evidence="6">
        <name>Mn(2+)</name>
        <dbReference type="ChEBI" id="CHEBI:29035"/>
    </cofactor>
    <cofactor evidence="6">
        <name>Fe(2+)</name>
        <dbReference type="ChEBI" id="CHEBI:29033"/>
    </cofactor>
    <text evidence="6">Binds 2 divalent metal cations per subunit. Has a high-affinity and a low affinity metal-binding site. The true nature of the physiological cofactor is under debate. The enzyme is active with cobalt, zinc, manganese or divalent iron ions. Most likely, methionine aminopeptidases function as mononuclear Fe(2+)-metalloproteases under physiological conditions, and the catalytically relevant metal-binding site has been assigned to the histidine-containing high-affinity site.</text>
</comment>
<evidence type="ECO:0000259" key="8">
    <source>
        <dbReference type="Pfam" id="PF00557"/>
    </source>
</evidence>
<dbReference type="Gene3D" id="3.90.230.10">
    <property type="entry name" value="Creatinase/methionine aminopeptidase superfamily"/>
    <property type="match status" value="1"/>
</dbReference>
<feature type="binding site" evidence="6">
    <location>
        <position position="235"/>
    </location>
    <ligand>
        <name>a divalent metal cation</name>
        <dbReference type="ChEBI" id="CHEBI:60240"/>
        <label>2</label>
        <note>catalytic</note>
    </ligand>
</feature>
<dbReference type="PANTHER" id="PTHR43330">
    <property type="entry name" value="METHIONINE AMINOPEPTIDASE"/>
    <property type="match status" value="1"/>
</dbReference>
<dbReference type="RefSeq" id="WP_041070260.1">
    <property type="nucleotide sequence ID" value="NZ_AP010873.1"/>
</dbReference>
<dbReference type="PRINTS" id="PR00599">
    <property type="entry name" value="MAPEPTIDASE"/>
</dbReference>
<dbReference type="AlphaFoldDB" id="C5WDT5"/>
<dbReference type="NCBIfam" id="TIGR00500">
    <property type="entry name" value="met_pdase_I"/>
    <property type="match status" value="1"/>
</dbReference>
<dbReference type="GO" id="GO:0004239">
    <property type="term" value="F:initiator methionyl aminopeptidase activity"/>
    <property type="evidence" value="ECO:0007669"/>
    <property type="project" value="UniProtKB-UniRule"/>
</dbReference>
<evidence type="ECO:0000313" key="10">
    <source>
        <dbReference type="Proteomes" id="UP000061704"/>
    </source>
</evidence>
<accession>C5WDT5</accession>
<feature type="binding site" evidence="6">
    <location>
        <position position="108"/>
    </location>
    <ligand>
        <name>a divalent metal cation</name>
        <dbReference type="ChEBI" id="CHEBI:60240"/>
        <label>1</label>
    </ligand>
</feature>
<keyword evidence="2 6" id="KW-0031">Aminopeptidase</keyword>
<organism evidence="9 10">
    <name type="scientific">Candidatus Ishikawaella capsulata Mpkobe</name>
    <dbReference type="NCBI Taxonomy" id="476281"/>
    <lineage>
        <taxon>Bacteria</taxon>
        <taxon>Pseudomonadati</taxon>
        <taxon>Pseudomonadota</taxon>
        <taxon>Gammaproteobacteria</taxon>
        <taxon>Enterobacterales</taxon>
        <taxon>Enterobacteriaceae</taxon>
        <taxon>Candidatus Ishikawella</taxon>
    </lineage>
</organism>
<dbReference type="SUPFAM" id="SSF55920">
    <property type="entry name" value="Creatinase/aminopeptidase"/>
    <property type="match status" value="1"/>
</dbReference>
<dbReference type="InterPro" id="IPR036005">
    <property type="entry name" value="Creatinase/aminopeptidase-like"/>
</dbReference>
<keyword evidence="4 6" id="KW-0479">Metal-binding</keyword>
<comment type="subunit">
    <text evidence="6">Monomer.</text>
</comment>
<evidence type="ECO:0000256" key="2">
    <source>
        <dbReference type="ARBA" id="ARBA00022438"/>
    </source>
</evidence>
<protein>
    <recommendedName>
        <fullName evidence="6 7">Methionine aminopeptidase</fullName>
        <shortName evidence="6">MAP</shortName>
        <shortName evidence="6">MetAP</shortName>
        <ecNumber evidence="6 7">3.4.11.18</ecNumber>
    </recommendedName>
    <alternativeName>
        <fullName evidence="6">Peptidase M</fullName>
    </alternativeName>
</protein>
<dbReference type="GO" id="GO:0005829">
    <property type="term" value="C:cytosol"/>
    <property type="evidence" value="ECO:0007669"/>
    <property type="project" value="TreeGrafter"/>
</dbReference>
<evidence type="ECO:0000256" key="3">
    <source>
        <dbReference type="ARBA" id="ARBA00022670"/>
    </source>
</evidence>
<dbReference type="GO" id="GO:0046872">
    <property type="term" value="F:metal ion binding"/>
    <property type="evidence" value="ECO:0007669"/>
    <property type="project" value="UniProtKB-UniRule"/>
</dbReference>
<dbReference type="PROSITE" id="PS00680">
    <property type="entry name" value="MAP_1"/>
    <property type="match status" value="1"/>
</dbReference>
<feature type="binding site" evidence="6">
    <location>
        <position position="204"/>
    </location>
    <ligand>
        <name>a divalent metal cation</name>
        <dbReference type="ChEBI" id="CHEBI:60240"/>
        <label>2</label>
        <note>catalytic</note>
    </ligand>
</feature>
<evidence type="ECO:0000256" key="7">
    <source>
        <dbReference type="RuleBase" id="RU003653"/>
    </source>
</evidence>
<feature type="binding site" evidence="6">
    <location>
        <position position="80"/>
    </location>
    <ligand>
        <name>substrate</name>
    </ligand>
</feature>
<dbReference type="MEROPS" id="M24.001"/>
<dbReference type="HOGENOM" id="CLU_015857_0_0_6"/>
<evidence type="ECO:0000256" key="5">
    <source>
        <dbReference type="ARBA" id="ARBA00022801"/>
    </source>
</evidence>
<comment type="similarity">
    <text evidence="6">Belongs to the peptidase M24A family. Methionine aminopeptidase type 1 subfamily.</text>
</comment>
<feature type="binding site" evidence="6">
    <location>
        <position position="235"/>
    </location>
    <ligand>
        <name>a divalent metal cation</name>
        <dbReference type="ChEBI" id="CHEBI:60240"/>
        <label>1</label>
    </ligand>
</feature>
<dbReference type="KEGG" id="icp:BAH83491.1"/>
<dbReference type="GO" id="GO:0070006">
    <property type="term" value="F:metalloaminopeptidase activity"/>
    <property type="evidence" value="ECO:0007669"/>
    <property type="project" value="UniProtKB-UniRule"/>
</dbReference>
<evidence type="ECO:0000256" key="1">
    <source>
        <dbReference type="ARBA" id="ARBA00002521"/>
    </source>
</evidence>
<gene>
    <name evidence="6 9" type="primary">map</name>
</gene>
<feature type="binding site" evidence="6">
    <location>
        <position position="171"/>
    </location>
    <ligand>
        <name>a divalent metal cation</name>
        <dbReference type="ChEBI" id="CHEBI:60240"/>
        <label>2</label>
        <note>catalytic</note>
    </ligand>
</feature>
<dbReference type="InterPro" id="IPR000994">
    <property type="entry name" value="Pept_M24"/>
</dbReference>
<dbReference type="HAMAP" id="MF_01974">
    <property type="entry name" value="MetAP_1"/>
    <property type="match status" value="1"/>
</dbReference>
<dbReference type="EC" id="3.4.11.18" evidence="6 7"/>
<reference evidence="9 10" key="1">
    <citation type="journal article" date="2011" name="Genome Biol. Evol.">
        <title>Reductive evolution of bacterial genome in insect gut environment.</title>
        <authorList>
            <person name="Nikoh N."/>
            <person name="Hosokawa T."/>
            <person name="Ohshima K."/>
            <person name="Hattori M."/>
            <person name="Fukatsu T."/>
        </authorList>
    </citation>
    <scope>NUCLEOTIDE SEQUENCE [LARGE SCALE GENOMIC DNA]</scope>
    <source>
        <strain evidence="9 10">Mpkobe</strain>
        <plasmid evidence="10">pAst DNA</plasmid>
    </source>
</reference>
<dbReference type="GO" id="GO:0006508">
    <property type="term" value="P:proteolysis"/>
    <property type="evidence" value="ECO:0007669"/>
    <property type="project" value="UniProtKB-KW"/>
</dbReference>
<name>C5WDT5_9ENTR</name>
<evidence type="ECO:0000256" key="6">
    <source>
        <dbReference type="HAMAP-Rule" id="MF_01974"/>
    </source>
</evidence>
<comment type="function">
    <text evidence="1 6">Removes the N-terminal methionine from nascent proteins. The N-terminal methionine is often cleaved when the second residue in the primary sequence is small and uncharged (Met-Ala-, Cys, Gly, Pro, Ser, Thr, or Val). Requires deformylation of the N(alpha)-formylated initiator methionine before it can be hydrolyzed.</text>
</comment>
<dbReference type="OrthoDB" id="9802055at2"/>
<dbReference type="CDD" id="cd01086">
    <property type="entry name" value="MetAP1"/>
    <property type="match status" value="1"/>
</dbReference>
<keyword evidence="9" id="KW-0614">Plasmid</keyword>
<proteinExistence type="inferred from homology"/>
<feature type="binding site" evidence="6">
    <location>
        <position position="97"/>
    </location>
    <ligand>
        <name>a divalent metal cation</name>
        <dbReference type="ChEBI" id="CHEBI:60240"/>
        <label>1</label>
    </ligand>
</feature>
<feature type="domain" description="Peptidase M24" evidence="8">
    <location>
        <begin position="14"/>
        <end position="242"/>
    </location>
</feature>
<sequence>MKKVKLHNKEEINKVREAGHAAACVLDMIQSHIVIGITTKKLDKICHNFIVNKLKVIPANLGYNGFAHTICTSINEVVCHGIPSDRKLRDGDIINIDVAVIKDGWYGDTSRMYFVGTPSIKAKCLVNTCYEAMIAGINVVKPEVTINNIGIAIQRIAKQKGFSVVREYCGHGIGQTYHTYPQIIHYNSLENTSKLKTGMIFTIEPMLNEGKAKTVVLSDGWTVETRDHSLSAQWEHTIAVTDNGFEVLTK</sequence>
<feature type="binding site" evidence="6">
    <location>
        <position position="108"/>
    </location>
    <ligand>
        <name>a divalent metal cation</name>
        <dbReference type="ChEBI" id="CHEBI:60240"/>
        <label>2</label>
        <note>catalytic</note>
    </ligand>
</feature>
<geneLocation type="plasmid" evidence="10">
    <name>pAst DNA</name>
</geneLocation>
<feature type="binding site" evidence="6">
    <location>
        <position position="178"/>
    </location>
    <ligand>
        <name>substrate</name>
    </ligand>
</feature>
<comment type="catalytic activity">
    <reaction evidence="6 7">
        <text>Release of N-terminal amino acids, preferentially methionine, from peptides and arylamides.</text>
        <dbReference type="EC" id="3.4.11.18"/>
    </reaction>
</comment>
<dbReference type="Pfam" id="PF00557">
    <property type="entry name" value="Peptidase_M24"/>
    <property type="match status" value="1"/>
</dbReference>
<dbReference type="InterPro" id="IPR002467">
    <property type="entry name" value="Pept_M24A_MAP1"/>
</dbReference>
<evidence type="ECO:0000313" key="9">
    <source>
        <dbReference type="EMBL" id="BAH83491.1"/>
    </source>
</evidence>